<dbReference type="Proteomes" id="UP001224775">
    <property type="component" value="Unassembled WGS sequence"/>
</dbReference>
<protein>
    <submittedName>
        <fullName evidence="1">Uncharacterized protein</fullName>
    </submittedName>
</protein>
<organism evidence="1 2">
    <name type="scientific">Skeletonema marinoi</name>
    <dbReference type="NCBI Taxonomy" id="267567"/>
    <lineage>
        <taxon>Eukaryota</taxon>
        <taxon>Sar</taxon>
        <taxon>Stramenopiles</taxon>
        <taxon>Ochrophyta</taxon>
        <taxon>Bacillariophyta</taxon>
        <taxon>Coscinodiscophyceae</taxon>
        <taxon>Thalassiosirophycidae</taxon>
        <taxon>Thalassiosirales</taxon>
        <taxon>Skeletonemataceae</taxon>
        <taxon>Skeletonema</taxon>
        <taxon>Skeletonema marinoi-dohrnii complex</taxon>
    </lineage>
</organism>
<comment type="caution">
    <text evidence="1">The sequence shown here is derived from an EMBL/GenBank/DDBJ whole genome shotgun (WGS) entry which is preliminary data.</text>
</comment>
<evidence type="ECO:0000313" key="1">
    <source>
        <dbReference type="EMBL" id="KAK1745883.1"/>
    </source>
</evidence>
<gene>
    <name evidence="1" type="ORF">QTG54_003807</name>
</gene>
<dbReference type="AlphaFoldDB" id="A0AAD8YGK5"/>
<dbReference type="EMBL" id="JATAAI010000005">
    <property type="protein sequence ID" value="KAK1745883.1"/>
    <property type="molecule type" value="Genomic_DNA"/>
</dbReference>
<keyword evidence="2" id="KW-1185">Reference proteome</keyword>
<sequence length="52" mass="5512">MEAAQATKDRYRAMGVTLSDADFATSIDQYQNNPTGGGLISGISLTALMEDD</sequence>
<name>A0AAD8YGK5_9STRA</name>
<proteinExistence type="predicted"/>
<reference evidence="1" key="1">
    <citation type="submission" date="2023-06" db="EMBL/GenBank/DDBJ databases">
        <title>Survivors Of The Sea: Transcriptome response of Skeletonema marinoi to long-term dormancy.</title>
        <authorList>
            <person name="Pinder M.I.M."/>
            <person name="Kourtchenko O."/>
            <person name="Robertson E.K."/>
            <person name="Larsson T."/>
            <person name="Maumus F."/>
            <person name="Osuna-Cruz C.M."/>
            <person name="Vancaester E."/>
            <person name="Stenow R."/>
            <person name="Vandepoele K."/>
            <person name="Ploug H."/>
            <person name="Bruchert V."/>
            <person name="Godhe A."/>
            <person name="Topel M."/>
        </authorList>
    </citation>
    <scope>NUCLEOTIDE SEQUENCE</scope>
    <source>
        <strain evidence="1">R05AC</strain>
    </source>
</reference>
<evidence type="ECO:0000313" key="2">
    <source>
        <dbReference type="Proteomes" id="UP001224775"/>
    </source>
</evidence>
<accession>A0AAD8YGK5</accession>